<feature type="chain" id="PRO_5044000058" evidence="7">
    <location>
        <begin position="24"/>
        <end position="340"/>
    </location>
</feature>
<organism evidence="8 9">
    <name type="scientific">Eleusine coracana subsp. coracana</name>
    <dbReference type="NCBI Taxonomy" id="191504"/>
    <lineage>
        <taxon>Eukaryota</taxon>
        <taxon>Viridiplantae</taxon>
        <taxon>Streptophyta</taxon>
        <taxon>Embryophyta</taxon>
        <taxon>Tracheophyta</taxon>
        <taxon>Spermatophyta</taxon>
        <taxon>Magnoliopsida</taxon>
        <taxon>Liliopsida</taxon>
        <taxon>Poales</taxon>
        <taxon>Poaceae</taxon>
        <taxon>PACMAD clade</taxon>
        <taxon>Chloridoideae</taxon>
        <taxon>Cynodonteae</taxon>
        <taxon>Eleusininae</taxon>
        <taxon>Eleusine</taxon>
    </lineage>
</organism>
<evidence type="ECO:0000313" key="8">
    <source>
        <dbReference type="EMBL" id="GJN10246.1"/>
    </source>
</evidence>
<proteinExistence type="predicted"/>
<keyword evidence="5" id="KW-0325">Glycoprotein</keyword>
<reference evidence="8" key="1">
    <citation type="journal article" date="2018" name="DNA Res.">
        <title>Multiple hybrid de novo genome assembly of finger millet, an orphan allotetraploid crop.</title>
        <authorList>
            <person name="Hatakeyama M."/>
            <person name="Aluri S."/>
            <person name="Balachadran M.T."/>
            <person name="Sivarajan S.R."/>
            <person name="Patrignani A."/>
            <person name="Gruter S."/>
            <person name="Poveda L."/>
            <person name="Shimizu-Inatsugi R."/>
            <person name="Baeten J."/>
            <person name="Francoijs K.J."/>
            <person name="Nataraja K.N."/>
            <person name="Reddy Y.A.N."/>
            <person name="Phadnis S."/>
            <person name="Ravikumar R.L."/>
            <person name="Schlapbach R."/>
            <person name="Sreeman S.M."/>
            <person name="Shimizu K.K."/>
        </authorList>
    </citation>
    <scope>NUCLEOTIDE SEQUENCE</scope>
</reference>
<comment type="subcellular location">
    <subcellularLocation>
        <location evidence="1">Membrane</location>
        <topology evidence="1">Single-pass type II membrane protein</topology>
    </subcellularLocation>
</comment>
<evidence type="ECO:0000256" key="6">
    <source>
        <dbReference type="SAM" id="MobiDB-lite"/>
    </source>
</evidence>
<dbReference type="InterPro" id="IPR003406">
    <property type="entry name" value="Glyco_trans_14"/>
</dbReference>
<sequence>MTSSSPMVLSLLLLLSLTALLLLAPRLSPPPPPVAVTAADKHEEEQVPAASARLSTSGLAGTGGVPSADEPDDLALFRRATLEAAAAAAPPKVAFLFLTTTDLHFAPLWERFFAGHESRRTVYVHADPSSRLNRLLITPSFRGRFVAAKPTRRADASLLAAARRLLAAALLDDPSNAYFAYIEVLTGEPQMPSRYAARGGEAAMLPEVPYARFRIGSQFFALARRHAALVVRERRLWRKFRAPCKPEARDHECYPEEHYFPTLLDMADPAGVARYTLTRVNWTGSVAGHPHTYAAAEVSPGLIRELRVSNNTHPYMFARKFAPECLAPLLDIADSVIFKD</sequence>
<keyword evidence="7" id="KW-0732">Signal</keyword>
<evidence type="ECO:0000256" key="7">
    <source>
        <dbReference type="SAM" id="SignalP"/>
    </source>
</evidence>
<feature type="region of interest" description="Disordered" evidence="6">
    <location>
        <begin position="33"/>
        <end position="67"/>
    </location>
</feature>
<protein>
    <submittedName>
        <fullName evidence="8">Uncharacterized protein</fullName>
    </submittedName>
</protein>
<feature type="signal peptide" evidence="7">
    <location>
        <begin position="1"/>
        <end position="23"/>
    </location>
</feature>
<evidence type="ECO:0000256" key="5">
    <source>
        <dbReference type="ARBA" id="ARBA00023180"/>
    </source>
</evidence>
<dbReference type="EMBL" id="BQKI01000017">
    <property type="protein sequence ID" value="GJN10246.1"/>
    <property type="molecule type" value="Genomic_DNA"/>
</dbReference>
<dbReference type="InterPro" id="IPR044174">
    <property type="entry name" value="BC10-like"/>
</dbReference>
<dbReference type="AlphaFoldDB" id="A0AAV5DII7"/>
<accession>A0AAV5DII7</accession>
<dbReference type="GO" id="GO:0016020">
    <property type="term" value="C:membrane"/>
    <property type="evidence" value="ECO:0007669"/>
    <property type="project" value="UniProtKB-SubCell"/>
</dbReference>
<dbReference type="PANTHER" id="PTHR31042:SF14">
    <property type="entry name" value="OS07G0158800 PROTEIN"/>
    <property type="match status" value="1"/>
</dbReference>
<dbReference type="GO" id="GO:0016757">
    <property type="term" value="F:glycosyltransferase activity"/>
    <property type="evidence" value="ECO:0007669"/>
    <property type="project" value="UniProtKB-KW"/>
</dbReference>
<evidence type="ECO:0000256" key="4">
    <source>
        <dbReference type="ARBA" id="ARBA00023136"/>
    </source>
</evidence>
<gene>
    <name evidence="8" type="primary">ga28324</name>
    <name evidence="8" type="ORF">PR202_ga28324</name>
</gene>
<evidence type="ECO:0000256" key="1">
    <source>
        <dbReference type="ARBA" id="ARBA00004606"/>
    </source>
</evidence>
<evidence type="ECO:0000256" key="2">
    <source>
        <dbReference type="ARBA" id="ARBA00022676"/>
    </source>
</evidence>
<comment type="caution">
    <text evidence="8">The sequence shown here is derived from an EMBL/GenBank/DDBJ whole genome shotgun (WGS) entry which is preliminary data.</text>
</comment>
<name>A0AAV5DII7_ELECO</name>
<keyword evidence="9" id="KW-1185">Reference proteome</keyword>
<keyword evidence="3" id="KW-0808">Transferase</keyword>
<reference evidence="8" key="2">
    <citation type="submission" date="2021-12" db="EMBL/GenBank/DDBJ databases">
        <title>Resequencing data analysis of finger millet.</title>
        <authorList>
            <person name="Hatakeyama M."/>
            <person name="Aluri S."/>
            <person name="Balachadran M.T."/>
            <person name="Sivarajan S.R."/>
            <person name="Poveda L."/>
            <person name="Shimizu-Inatsugi R."/>
            <person name="Schlapbach R."/>
            <person name="Sreeman S.M."/>
            <person name="Shimizu K.K."/>
        </authorList>
    </citation>
    <scope>NUCLEOTIDE SEQUENCE</scope>
</reference>
<dbReference type="Proteomes" id="UP001054889">
    <property type="component" value="Unassembled WGS sequence"/>
</dbReference>
<evidence type="ECO:0000313" key="9">
    <source>
        <dbReference type="Proteomes" id="UP001054889"/>
    </source>
</evidence>
<dbReference type="Pfam" id="PF02485">
    <property type="entry name" value="Branch"/>
    <property type="match status" value="2"/>
</dbReference>
<evidence type="ECO:0000256" key="3">
    <source>
        <dbReference type="ARBA" id="ARBA00022679"/>
    </source>
</evidence>
<dbReference type="PANTHER" id="PTHR31042">
    <property type="entry name" value="CORE-2/I-BRANCHING BETA-1,6-N-ACETYLGLUCOSAMINYLTRANSFERASE FAMILY PROTEIN-RELATED"/>
    <property type="match status" value="1"/>
</dbReference>
<keyword evidence="4" id="KW-0472">Membrane</keyword>
<keyword evidence="2" id="KW-0328">Glycosyltransferase</keyword>